<evidence type="ECO:0000313" key="10">
    <source>
        <dbReference type="Proteomes" id="UP001165289"/>
    </source>
</evidence>
<dbReference type="SMART" id="SM00969">
    <property type="entry name" value="SOCS_box"/>
    <property type="match status" value="1"/>
</dbReference>
<dbReference type="Pfam" id="PF07525">
    <property type="entry name" value="SOCS_box"/>
    <property type="match status" value="1"/>
</dbReference>
<dbReference type="AlphaFoldDB" id="A0AAV7K334"/>
<dbReference type="GO" id="GO:0009968">
    <property type="term" value="P:negative regulation of signal transduction"/>
    <property type="evidence" value="ECO:0007669"/>
    <property type="project" value="UniProtKB-KW"/>
</dbReference>
<comment type="caution">
    <text evidence="9">The sequence shown here is derived from an EMBL/GenBank/DDBJ whole genome shotgun (WGS) entry which is preliminary data.</text>
</comment>
<keyword evidence="4 5" id="KW-0727">SH2 domain</keyword>
<feature type="domain" description="SOCS box" evidence="8">
    <location>
        <begin position="181"/>
        <end position="230"/>
    </location>
</feature>
<sequence>MFKKWKIFSRPSTSLDRFDIDLINPSDLYPINAANTPSTQPPISPIRSEYWPSTNMQTSDPLDERMIMQNIRDLVHHGWYWGPISKVEAENKLHGKDDGTFLVRDSSDERHLFAISFRRSSKTCHVRIEFWKGKYSLFPKGTDDCYDSVEEMIDHAMNHCKNGGFFYSCPHDQPLLSLPASLVKPISRFMQVRTLQHHCKFVIRQNIRWDLIDCLGLPTRIQEYVCSSIF</sequence>
<keyword evidence="2" id="KW-0734">Signal transduction inhibitor</keyword>
<dbReference type="SUPFAM" id="SSF55550">
    <property type="entry name" value="SH2 domain"/>
    <property type="match status" value="1"/>
</dbReference>
<evidence type="ECO:0000256" key="3">
    <source>
        <dbReference type="ARBA" id="ARBA00022786"/>
    </source>
</evidence>
<dbReference type="SMART" id="SM00253">
    <property type="entry name" value="SOCS"/>
    <property type="match status" value="1"/>
</dbReference>
<dbReference type="InterPro" id="IPR036860">
    <property type="entry name" value="SH2_dom_sf"/>
</dbReference>
<evidence type="ECO:0000256" key="4">
    <source>
        <dbReference type="ARBA" id="ARBA00022999"/>
    </source>
</evidence>
<dbReference type="PANTHER" id="PTHR10155">
    <property type="entry name" value="PHOSPHATIDYLINOSITOL 3-KINASE REGULATORY SUBUNIT"/>
    <property type="match status" value="1"/>
</dbReference>
<evidence type="ECO:0000313" key="9">
    <source>
        <dbReference type="EMBL" id="KAI6654671.1"/>
    </source>
</evidence>
<dbReference type="GO" id="GO:0005942">
    <property type="term" value="C:phosphatidylinositol 3-kinase complex"/>
    <property type="evidence" value="ECO:0007669"/>
    <property type="project" value="TreeGrafter"/>
</dbReference>
<evidence type="ECO:0000256" key="6">
    <source>
        <dbReference type="SAM" id="MobiDB-lite"/>
    </source>
</evidence>
<dbReference type="GO" id="GO:0046854">
    <property type="term" value="P:phosphatidylinositol phosphate biosynthetic process"/>
    <property type="evidence" value="ECO:0007669"/>
    <property type="project" value="TreeGrafter"/>
</dbReference>
<reference evidence="9 10" key="1">
    <citation type="journal article" date="2023" name="BMC Biol.">
        <title>The compact genome of the sponge Oopsacas minuta (Hexactinellida) is lacking key metazoan core genes.</title>
        <authorList>
            <person name="Santini S."/>
            <person name="Schenkelaars Q."/>
            <person name="Jourda C."/>
            <person name="Duchesne M."/>
            <person name="Belahbib H."/>
            <person name="Rocher C."/>
            <person name="Selva M."/>
            <person name="Riesgo A."/>
            <person name="Vervoort M."/>
            <person name="Leys S.P."/>
            <person name="Kodjabachian L."/>
            <person name="Le Bivic A."/>
            <person name="Borchiellini C."/>
            <person name="Claverie J.M."/>
            <person name="Renard E."/>
        </authorList>
    </citation>
    <scope>NUCLEOTIDE SEQUENCE [LARGE SCALE GENOMIC DNA]</scope>
    <source>
        <strain evidence="9">SPO-2</strain>
    </source>
</reference>
<feature type="region of interest" description="Disordered" evidence="6">
    <location>
        <begin position="33"/>
        <end position="54"/>
    </location>
</feature>
<dbReference type="Proteomes" id="UP001165289">
    <property type="component" value="Unassembled WGS sequence"/>
</dbReference>
<dbReference type="InterPro" id="IPR001496">
    <property type="entry name" value="SOCS_box"/>
</dbReference>
<dbReference type="CDD" id="cd03717">
    <property type="entry name" value="SOCS_SOCS_like"/>
    <property type="match status" value="1"/>
</dbReference>
<organism evidence="9 10">
    <name type="scientific">Oopsacas minuta</name>
    <dbReference type="NCBI Taxonomy" id="111878"/>
    <lineage>
        <taxon>Eukaryota</taxon>
        <taxon>Metazoa</taxon>
        <taxon>Porifera</taxon>
        <taxon>Hexactinellida</taxon>
        <taxon>Hexasterophora</taxon>
        <taxon>Lyssacinosida</taxon>
        <taxon>Leucopsacidae</taxon>
        <taxon>Oopsacas</taxon>
    </lineage>
</organism>
<evidence type="ECO:0000256" key="2">
    <source>
        <dbReference type="ARBA" id="ARBA00022700"/>
    </source>
</evidence>
<dbReference type="InterPro" id="IPR000980">
    <property type="entry name" value="SH2"/>
</dbReference>
<dbReference type="Gene3D" id="3.30.505.10">
    <property type="entry name" value="SH2 domain"/>
    <property type="match status" value="1"/>
</dbReference>
<dbReference type="SMART" id="SM00252">
    <property type="entry name" value="SH2"/>
    <property type="match status" value="1"/>
</dbReference>
<feature type="domain" description="SH2" evidence="7">
    <location>
        <begin position="79"/>
        <end position="155"/>
    </location>
</feature>
<dbReference type="PROSITE" id="PS50001">
    <property type="entry name" value="SH2"/>
    <property type="match status" value="1"/>
</dbReference>
<dbReference type="EMBL" id="JAKMXF010000222">
    <property type="protein sequence ID" value="KAI6654671.1"/>
    <property type="molecule type" value="Genomic_DNA"/>
</dbReference>
<accession>A0AAV7K334</accession>
<dbReference type="PRINTS" id="PR00401">
    <property type="entry name" value="SH2DOMAIN"/>
</dbReference>
<dbReference type="PANTHER" id="PTHR10155:SF32">
    <property type="entry name" value="LP02169P"/>
    <property type="match status" value="1"/>
</dbReference>
<evidence type="ECO:0000256" key="1">
    <source>
        <dbReference type="ARBA" id="ARBA00022604"/>
    </source>
</evidence>
<keyword evidence="1" id="KW-0341">Growth regulation</keyword>
<name>A0AAV7K334_9METZ</name>
<evidence type="ECO:0000256" key="5">
    <source>
        <dbReference type="PROSITE-ProRule" id="PRU00191"/>
    </source>
</evidence>
<dbReference type="GO" id="GO:0046935">
    <property type="term" value="F:1-phosphatidylinositol-3-kinase regulator activity"/>
    <property type="evidence" value="ECO:0007669"/>
    <property type="project" value="TreeGrafter"/>
</dbReference>
<dbReference type="Pfam" id="PF00017">
    <property type="entry name" value="SH2"/>
    <property type="match status" value="1"/>
</dbReference>
<evidence type="ECO:0000259" key="7">
    <source>
        <dbReference type="PROSITE" id="PS50001"/>
    </source>
</evidence>
<evidence type="ECO:0000259" key="8">
    <source>
        <dbReference type="PROSITE" id="PS50225"/>
    </source>
</evidence>
<evidence type="ECO:0008006" key="11">
    <source>
        <dbReference type="Google" id="ProtNLM"/>
    </source>
</evidence>
<dbReference type="InterPro" id="IPR036036">
    <property type="entry name" value="SOCS_box-like_dom_sf"/>
</dbReference>
<keyword evidence="10" id="KW-1185">Reference proteome</keyword>
<gene>
    <name evidence="9" type="ORF">LOD99_1065</name>
</gene>
<protein>
    <recommendedName>
        <fullName evidence="11">Suppressor of cytokine signaling 6</fullName>
    </recommendedName>
</protein>
<keyword evidence="3" id="KW-0833">Ubl conjugation pathway</keyword>
<dbReference type="PROSITE" id="PS50225">
    <property type="entry name" value="SOCS"/>
    <property type="match status" value="1"/>
</dbReference>
<dbReference type="GO" id="GO:0035556">
    <property type="term" value="P:intracellular signal transduction"/>
    <property type="evidence" value="ECO:0007669"/>
    <property type="project" value="InterPro"/>
</dbReference>
<proteinExistence type="predicted"/>
<dbReference type="SUPFAM" id="SSF158235">
    <property type="entry name" value="SOCS box-like"/>
    <property type="match status" value="1"/>
</dbReference>